<dbReference type="InterPro" id="IPR011250">
    <property type="entry name" value="OMP/PagP_B-barrel"/>
</dbReference>
<dbReference type="Gene3D" id="2.40.160.20">
    <property type="match status" value="1"/>
</dbReference>
<sequence>MKIIIVVASLCLLITGCTGLSVGKNMVKKDDVVYEIAVGMNSSPNISGGVKYGVNDKLNLDMNITSPVFASKNIIMFEPALVKNIIKQNGKRPTLNGYLSFPTLYSLKTSDIKIYPVIGFVPKYEGEKWGGYMVFEELTEFRSDEKKVSLKTNIKLGVEYKIREKWALDLEIGVNNIGYKNMMADFGYPVIMFGTTIKQ</sequence>
<dbReference type="Pfam" id="PF13505">
    <property type="entry name" value="OMP_b-brl"/>
    <property type="match status" value="1"/>
</dbReference>
<dbReference type="EMBL" id="AP027059">
    <property type="protein sequence ID" value="BDU51448.1"/>
    <property type="molecule type" value="Genomic_DNA"/>
</dbReference>
<dbReference type="AlphaFoldDB" id="A0AAU9DS61"/>
<dbReference type="RefSeq" id="WP_307904338.1">
    <property type="nucleotide sequence ID" value="NZ_AP027059.1"/>
</dbReference>
<organism evidence="3 4">
    <name type="scientific">Haliovirga abyssi</name>
    <dbReference type="NCBI Taxonomy" id="2996794"/>
    <lineage>
        <taxon>Bacteria</taxon>
        <taxon>Fusobacteriati</taxon>
        <taxon>Fusobacteriota</taxon>
        <taxon>Fusobacteriia</taxon>
        <taxon>Fusobacteriales</taxon>
        <taxon>Haliovirgaceae</taxon>
        <taxon>Haliovirga</taxon>
    </lineage>
</organism>
<keyword evidence="4" id="KW-1185">Reference proteome</keyword>
<reference evidence="3 4" key="1">
    <citation type="submission" date="2022-11" db="EMBL/GenBank/DDBJ databases">
        <title>Haliovirga abyssi gen. nov., sp. nov., a mesophilic fermentative bacterium isolated from the Iheya North hydrothermal field and the proposal of Haliovirgaceae fam. nov.</title>
        <authorList>
            <person name="Miyazaki U."/>
            <person name="Tame A."/>
            <person name="Miyazaki J."/>
            <person name="Takai K."/>
            <person name="Sawayama S."/>
            <person name="Kitajima M."/>
            <person name="Okamoto A."/>
            <person name="Nakagawa S."/>
        </authorList>
    </citation>
    <scope>NUCLEOTIDE SEQUENCE [LARGE SCALE GENOMIC DNA]</scope>
    <source>
        <strain evidence="3 4">IC12</strain>
    </source>
</reference>
<dbReference type="PROSITE" id="PS51257">
    <property type="entry name" value="PROKAR_LIPOPROTEIN"/>
    <property type="match status" value="1"/>
</dbReference>
<dbReference type="InterPro" id="IPR027385">
    <property type="entry name" value="Beta-barrel_OMP"/>
</dbReference>
<name>A0AAU9DS61_9FUSO</name>
<evidence type="ECO:0000313" key="4">
    <source>
        <dbReference type="Proteomes" id="UP001321582"/>
    </source>
</evidence>
<evidence type="ECO:0000259" key="2">
    <source>
        <dbReference type="Pfam" id="PF13505"/>
    </source>
</evidence>
<feature type="domain" description="Outer membrane protein beta-barrel" evidence="2">
    <location>
        <begin position="21"/>
        <end position="179"/>
    </location>
</feature>
<gene>
    <name evidence="3" type="ORF">HLVA_20170</name>
</gene>
<evidence type="ECO:0000313" key="3">
    <source>
        <dbReference type="EMBL" id="BDU51448.1"/>
    </source>
</evidence>
<dbReference type="Proteomes" id="UP001321582">
    <property type="component" value="Chromosome"/>
</dbReference>
<keyword evidence="1" id="KW-0732">Signal</keyword>
<evidence type="ECO:0000256" key="1">
    <source>
        <dbReference type="ARBA" id="ARBA00022729"/>
    </source>
</evidence>
<accession>A0AAU9DS61</accession>
<proteinExistence type="predicted"/>
<protein>
    <recommendedName>
        <fullName evidence="2">Outer membrane protein beta-barrel domain-containing protein</fullName>
    </recommendedName>
</protein>
<dbReference type="SUPFAM" id="SSF56925">
    <property type="entry name" value="OMPA-like"/>
    <property type="match status" value="1"/>
</dbReference>
<dbReference type="KEGG" id="haby:HLVA_20170"/>